<organism evidence="2 3">
    <name type="scientific">Notoacmeibacter marinus</name>
    <dbReference type="NCBI Taxonomy" id="1876515"/>
    <lineage>
        <taxon>Bacteria</taxon>
        <taxon>Pseudomonadati</taxon>
        <taxon>Pseudomonadota</taxon>
        <taxon>Alphaproteobacteria</taxon>
        <taxon>Hyphomicrobiales</taxon>
        <taxon>Notoacmeibacteraceae</taxon>
        <taxon>Notoacmeibacter</taxon>
    </lineage>
</organism>
<evidence type="ECO:0000313" key="2">
    <source>
        <dbReference type="EMBL" id="OXT01965.1"/>
    </source>
</evidence>
<feature type="signal peptide" evidence="1">
    <location>
        <begin position="1"/>
        <end position="29"/>
    </location>
</feature>
<dbReference type="EMBL" id="NBYO01000001">
    <property type="protein sequence ID" value="OXT01965.1"/>
    <property type="molecule type" value="Genomic_DNA"/>
</dbReference>
<evidence type="ECO:0008006" key="4">
    <source>
        <dbReference type="Google" id="ProtNLM"/>
    </source>
</evidence>
<sequence length="115" mass="12506">MPHLPRLSSGRSQALGLALSLLAGTQANAQSAGDVLDKMTPEQSTSYINGVVEGLAYARWLQDKPDRTGMACIYDWNYGDDAKANSRRLIAWLERHPDKPVGALVHTLIKKDCGA</sequence>
<name>A0A231V176_9HYPH</name>
<keyword evidence="3" id="KW-1185">Reference proteome</keyword>
<accession>A0A231V176</accession>
<gene>
    <name evidence="2" type="ORF">B7H23_03235</name>
</gene>
<dbReference type="AlphaFoldDB" id="A0A231V176"/>
<dbReference type="Proteomes" id="UP000215405">
    <property type="component" value="Unassembled WGS sequence"/>
</dbReference>
<reference evidence="3" key="1">
    <citation type="journal article" date="2017" name="Int. J. Syst. Evol. Microbiol.">
        <title>Notoacmeibacter marinus gen. nov., sp. nov., isolated from the gut of a limpet and proposal of Notoacmeibacteraceae fam. nov. in the order Rhizobiales of the class Alphaproteobacteria.</title>
        <authorList>
            <person name="Huang Z."/>
            <person name="Guo F."/>
            <person name="Lai Q."/>
        </authorList>
    </citation>
    <scope>NUCLEOTIDE SEQUENCE [LARGE SCALE GENOMIC DNA]</scope>
    <source>
        <strain evidence="3">XMTR2A4</strain>
    </source>
</reference>
<feature type="chain" id="PRO_5012940721" description="Rap1a immunity protein domain-containing protein" evidence="1">
    <location>
        <begin position="30"/>
        <end position="115"/>
    </location>
</feature>
<comment type="caution">
    <text evidence="2">The sequence shown here is derived from an EMBL/GenBank/DDBJ whole genome shotgun (WGS) entry which is preliminary data.</text>
</comment>
<protein>
    <recommendedName>
        <fullName evidence="4">Rap1a immunity protein domain-containing protein</fullName>
    </recommendedName>
</protein>
<dbReference type="RefSeq" id="WP_094075932.1">
    <property type="nucleotide sequence ID" value="NZ_NBYO01000001.1"/>
</dbReference>
<evidence type="ECO:0000256" key="1">
    <source>
        <dbReference type="SAM" id="SignalP"/>
    </source>
</evidence>
<evidence type="ECO:0000313" key="3">
    <source>
        <dbReference type="Proteomes" id="UP000215405"/>
    </source>
</evidence>
<keyword evidence="1" id="KW-0732">Signal</keyword>
<proteinExistence type="predicted"/>